<sequence>MLRKIELERETVKIHVTGKKMRLLHCNCGLSILFMTSGIQSHNTTFLLNFYFTFPTFIFYSVFLFVLFLFYFFSEKLAEIKPYEPCYKCEDDWKEHGGNCYYFSTNSSSWNESRTVCKTKGGDLVKIDSEEEQNFLRKNVQQKMEIHDIPFWIGLTDLAEEGRWLWCDRSTPLTFWRFFEPDDWKGKDPDGEDCGRMGPLYWYDNSCKRSHRSICEKSISPCFNTPESND</sequence>
<feature type="domain" description="C-type lectin" evidence="4">
    <location>
        <begin position="96"/>
        <end position="216"/>
    </location>
</feature>
<reference evidence="5" key="4">
    <citation type="submission" date="2025-09" db="UniProtKB">
        <authorList>
            <consortium name="Ensembl"/>
        </authorList>
    </citation>
    <scope>IDENTIFICATION</scope>
</reference>
<dbReference type="InterPro" id="IPR033989">
    <property type="entry name" value="CD209-like_CTLD"/>
</dbReference>
<feature type="transmembrane region" description="Helical" evidence="3">
    <location>
        <begin position="51"/>
        <end position="73"/>
    </location>
</feature>
<keyword evidence="2" id="KW-1015">Disulfide bond</keyword>
<dbReference type="AlphaFoldDB" id="A0A3P8QSN0"/>
<keyword evidence="3" id="KW-1133">Transmembrane helix</keyword>
<organism evidence="5 6">
    <name type="scientific">Astatotilapia calliptera</name>
    <name type="common">Eastern happy</name>
    <name type="synonym">Chromis callipterus</name>
    <dbReference type="NCBI Taxonomy" id="8154"/>
    <lineage>
        <taxon>Eukaryota</taxon>
        <taxon>Metazoa</taxon>
        <taxon>Chordata</taxon>
        <taxon>Craniata</taxon>
        <taxon>Vertebrata</taxon>
        <taxon>Euteleostomi</taxon>
        <taxon>Actinopterygii</taxon>
        <taxon>Neopterygii</taxon>
        <taxon>Teleostei</taxon>
        <taxon>Neoteleostei</taxon>
        <taxon>Acanthomorphata</taxon>
        <taxon>Ovalentaria</taxon>
        <taxon>Cichlomorphae</taxon>
        <taxon>Cichliformes</taxon>
        <taxon>Cichlidae</taxon>
        <taxon>African cichlids</taxon>
        <taxon>Pseudocrenilabrinae</taxon>
        <taxon>Haplochromini</taxon>
        <taxon>Astatotilapia</taxon>
    </lineage>
</organism>
<reference evidence="5 6" key="1">
    <citation type="submission" date="2018-05" db="EMBL/GenBank/DDBJ databases">
        <authorList>
            <person name="Datahose"/>
        </authorList>
    </citation>
    <scope>NUCLEOTIDE SEQUENCE</scope>
</reference>
<feature type="transmembrane region" description="Helical" evidence="3">
    <location>
        <begin position="21"/>
        <end position="39"/>
    </location>
</feature>
<dbReference type="SMART" id="SM00034">
    <property type="entry name" value="CLECT"/>
    <property type="match status" value="1"/>
</dbReference>
<reference evidence="6" key="2">
    <citation type="submission" date="2023-03" db="EMBL/GenBank/DDBJ databases">
        <authorList>
            <consortium name="Wellcome Sanger Institute Data Sharing"/>
        </authorList>
    </citation>
    <scope>NUCLEOTIDE SEQUENCE [LARGE SCALE GENOMIC DNA]</scope>
</reference>
<dbReference type="Proteomes" id="UP000265100">
    <property type="component" value="Chromosome 22"/>
</dbReference>
<name>A0A3P8QSN0_ASTCA</name>
<dbReference type="InterPro" id="IPR050111">
    <property type="entry name" value="C-type_lectin/snaclec_domain"/>
</dbReference>
<keyword evidence="3" id="KW-0812">Transmembrane</keyword>
<proteinExistence type="predicted"/>
<dbReference type="InterPro" id="IPR018378">
    <property type="entry name" value="C-type_lectin_CS"/>
</dbReference>
<evidence type="ECO:0000256" key="2">
    <source>
        <dbReference type="ARBA" id="ARBA00023157"/>
    </source>
</evidence>
<accession>A0A3P8QSN0</accession>
<dbReference type="InterPro" id="IPR016186">
    <property type="entry name" value="C-type_lectin-like/link_sf"/>
</dbReference>
<dbReference type="GO" id="GO:0030246">
    <property type="term" value="F:carbohydrate binding"/>
    <property type="evidence" value="ECO:0007669"/>
    <property type="project" value="UniProtKB-KW"/>
</dbReference>
<evidence type="ECO:0000256" key="3">
    <source>
        <dbReference type="SAM" id="Phobius"/>
    </source>
</evidence>
<protein>
    <recommendedName>
        <fullName evidence="4">C-type lectin domain-containing protein</fullName>
    </recommendedName>
</protein>
<dbReference type="PROSITE" id="PS50041">
    <property type="entry name" value="C_TYPE_LECTIN_2"/>
    <property type="match status" value="1"/>
</dbReference>
<reference evidence="5" key="3">
    <citation type="submission" date="2025-08" db="UniProtKB">
        <authorList>
            <consortium name="Ensembl"/>
        </authorList>
    </citation>
    <scope>IDENTIFICATION</scope>
</reference>
<dbReference type="Bgee" id="ENSACLG00000021683">
    <property type="expression patterns" value="Expressed in spleen and 2 other cell types or tissues"/>
</dbReference>
<dbReference type="InterPro" id="IPR016187">
    <property type="entry name" value="CTDL_fold"/>
</dbReference>
<dbReference type="SUPFAM" id="SSF56436">
    <property type="entry name" value="C-type lectin-like"/>
    <property type="match status" value="1"/>
</dbReference>
<keyword evidence="3" id="KW-0472">Membrane</keyword>
<dbReference type="CDD" id="cd03590">
    <property type="entry name" value="CLECT_DC-SIGN_like"/>
    <property type="match status" value="1"/>
</dbReference>
<dbReference type="PROSITE" id="PS00615">
    <property type="entry name" value="C_TYPE_LECTIN_1"/>
    <property type="match status" value="1"/>
</dbReference>
<keyword evidence="1" id="KW-0430">Lectin</keyword>
<evidence type="ECO:0000259" key="4">
    <source>
        <dbReference type="PROSITE" id="PS50041"/>
    </source>
</evidence>
<dbReference type="Pfam" id="PF00059">
    <property type="entry name" value="Lectin_C"/>
    <property type="match status" value="1"/>
</dbReference>
<dbReference type="PANTHER" id="PTHR22803">
    <property type="entry name" value="MANNOSE, PHOSPHOLIPASE, LECTIN RECEPTOR RELATED"/>
    <property type="match status" value="1"/>
</dbReference>
<dbReference type="InterPro" id="IPR001304">
    <property type="entry name" value="C-type_lectin-like"/>
</dbReference>
<dbReference type="Ensembl" id="ENSACLT00000032812.2">
    <property type="protein sequence ID" value="ENSACLP00000032059.2"/>
    <property type="gene ID" value="ENSACLG00000022105.2"/>
</dbReference>
<dbReference type="Gene3D" id="3.10.100.10">
    <property type="entry name" value="Mannose-Binding Protein A, subunit A"/>
    <property type="match status" value="1"/>
</dbReference>
<evidence type="ECO:0000313" key="6">
    <source>
        <dbReference type="Proteomes" id="UP000265100"/>
    </source>
</evidence>
<keyword evidence="6" id="KW-1185">Reference proteome</keyword>
<evidence type="ECO:0000256" key="1">
    <source>
        <dbReference type="ARBA" id="ARBA00022734"/>
    </source>
</evidence>
<evidence type="ECO:0000313" key="5">
    <source>
        <dbReference type="Ensembl" id="ENSACLP00000032059.2"/>
    </source>
</evidence>
<dbReference type="GeneTree" id="ENSGT01030000234575"/>